<dbReference type="InterPro" id="IPR037066">
    <property type="entry name" value="Plug_dom_sf"/>
</dbReference>
<keyword evidence="5 12" id="KW-0732">Signal</keyword>
<dbReference type="PANTHER" id="PTHR30069:SF29">
    <property type="entry name" value="HEMOGLOBIN AND HEMOGLOBIN-HAPTOGLOBIN-BINDING PROTEIN 1-RELATED"/>
    <property type="match status" value="1"/>
</dbReference>
<evidence type="ECO:0000313" key="16">
    <source>
        <dbReference type="Proteomes" id="UP000265926"/>
    </source>
</evidence>
<evidence type="ECO:0000256" key="3">
    <source>
        <dbReference type="ARBA" id="ARBA00022452"/>
    </source>
</evidence>
<feature type="domain" description="TonB-dependent receptor plug" evidence="14">
    <location>
        <begin position="139"/>
        <end position="215"/>
    </location>
</feature>
<comment type="similarity">
    <text evidence="10 11">Belongs to the TonB-dependent receptor family.</text>
</comment>
<dbReference type="GO" id="GO:0009279">
    <property type="term" value="C:cell outer membrane"/>
    <property type="evidence" value="ECO:0007669"/>
    <property type="project" value="UniProtKB-SubCell"/>
</dbReference>
<dbReference type="InterPro" id="IPR000531">
    <property type="entry name" value="Beta-barrel_TonB"/>
</dbReference>
<dbReference type="Proteomes" id="UP000265926">
    <property type="component" value="Unassembled WGS sequence"/>
</dbReference>
<feature type="domain" description="TonB-dependent receptor-like beta-barrel" evidence="13">
    <location>
        <begin position="311"/>
        <end position="752"/>
    </location>
</feature>
<keyword evidence="9 10" id="KW-0998">Cell outer membrane</keyword>
<dbReference type="InterPro" id="IPR036942">
    <property type="entry name" value="Beta-barrel_TonB_sf"/>
</dbReference>
<evidence type="ECO:0000256" key="8">
    <source>
        <dbReference type="ARBA" id="ARBA00023170"/>
    </source>
</evidence>
<sequence length="804" mass="91516">MKQFYLCNAFVFFFFLSNAQKVTISGYVTDLSTGEGLINANVYDLQKETGNVSNVYGFYSLTVPAGKAQIQYSFVGYEKQVLELDLKKDTVINIKLKLMGELDEVTVRANKSNVERSQMSMVELPTEKLDKLPLMLGEPDVLKVIQLLPGVQSGAEGTSGIYVRGGGPDQNLFLLDGVPVYNASHLFGFFSVFNPAAVKTVTLYKGGFPARFGGRLSSVVDIRMKEGNDQEFKGEFSIGLISSRFSIEGPIKKDKTSFIFSGRRTYADVLAQPFIVMANNRDNDVKTSAGYYFYDLNAKINHKFSDKSRLFLSTYAGRDKAYGRDKEHYNRDYGVRYTDSNNMGIEWGNITSALRWNYVYNPKLFSNVTLTYSDYKFDVSEEYKRTNNKDNTYDEDYFRYYSGINDLTAKVDFDYYPGGGHSIKFGASNIWHKFKPGVNHERTVGDYSETPSEKNDTIYGNKNVSAVEFSAFVEDNYDITSRLRANLGVHFSLFNVQNTTYTSLEPRLSLRYLLSDNLSLKASYTKMSQYIHLLSSSTISLPTDLWLPVTKDVKPQKSHQIALGAALKTGKGYDLTIEGFYKTMDNLIEYKEGASFTGVSKDWESKIEMGKGWSYGAEVMLEKKTGKTTGWLGYTLSWADRKFDNLNFGKKFPAKYDRRHDVSLVLTHEFSKKFDIGMVWVYGTGNAATIGKQRYEAMLPARGGYGYSDYDIVYYGERNSYRMPSYHRMDLSMNFHKQKKHGIRTWSVSLYNAYSRQNPFYLYWGSESVGAYDQNGKYYQTSKPALKQVSLFPVIPSISYTYKF</sequence>
<keyword evidence="4 10" id="KW-0812">Transmembrane</keyword>
<dbReference type="Gene3D" id="2.170.130.10">
    <property type="entry name" value="TonB-dependent receptor, plug domain"/>
    <property type="match status" value="1"/>
</dbReference>
<dbReference type="RefSeq" id="WP_119439276.1">
    <property type="nucleotide sequence ID" value="NZ_QWGR01000012.1"/>
</dbReference>
<keyword evidence="8 15" id="KW-0675">Receptor</keyword>
<evidence type="ECO:0000256" key="2">
    <source>
        <dbReference type="ARBA" id="ARBA00022448"/>
    </source>
</evidence>
<name>A0A399SSF2_9BACT</name>
<evidence type="ECO:0000256" key="9">
    <source>
        <dbReference type="ARBA" id="ARBA00023237"/>
    </source>
</evidence>
<evidence type="ECO:0000259" key="13">
    <source>
        <dbReference type="Pfam" id="PF00593"/>
    </source>
</evidence>
<keyword evidence="16" id="KW-1185">Reference proteome</keyword>
<dbReference type="PANTHER" id="PTHR30069">
    <property type="entry name" value="TONB-DEPENDENT OUTER MEMBRANE RECEPTOR"/>
    <property type="match status" value="1"/>
</dbReference>
<evidence type="ECO:0000256" key="7">
    <source>
        <dbReference type="ARBA" id="ARBA00023136"/>
    </source>
</evidence>
<comment type="caution">
    <text evidence="15">The sequence shown here is derived from an EMBL/GenBank/DDBJ whole genome shotgun (WGS) entry which is preliminary data.</text>
</comment>
<protein>
    <submittedName>
        <fullName evidence="15">TonB-dependent receptor</fullName>
    </submittedName>
</protein>
<dbReference type="InterPro" id="IPR012910">
    <property type="entry name" value="Plug_dom"/>
</dbReference>
<dbReference type="Gene3D" id="2.60.40.1120">
    <property type="entry name" value="Carboxypeptidase-like, regulatory domain"/>
    <property type="match status" value="1"/>
</dbReference>
<evidence type="ECO:0000313" key="15">
    <source>
        <dbReference type="EMBL" id="RIJ46730.1"/>
    </source>
</evidence>
<dbReference type="InterPro" id="IPR008969">
    <property type="entry name" value="CarboxyPept-like_regulatory"/>
</dbReference>
<evidence type="ECO:0000256" key="6">
    <source>
        <dbReference type="ARBA" id="ARBA00023077"/>
    </source>
</evidence>
<evidence type="ECO:0000256" key="1">
    <source>
        <dbReference type="ARBA" id="ARBA00004571"/>
    </source>
</evidence>
<keyword evidence="3 10" id="KW-1134">Transmembrane beta strand</keyword>
<dbReference type="AlphaFoldDB" id="A0A399SSF2"/>
<dbReference type="InterPro" id="IPR039426">
    <property type="entry name" value="TonB-dep_rcpt-like"/>
</dbReference>
<dbReference type="Pfam" id="PF07715">
    <property type="entry name" value="Plug"/>
    <property type="match status" value="1"/>
</dbReference>
<dbReference type="SUPFAM" id="SSF49464">
    <property type="entry name" value="Carboxypeptidase regulatory domain-like"/>
    <property type="match status" value="1"/>
</dbReference>
<organism evidence="15 16">
    <name type="scientific">Maribellus luteus</name>
    <dbReference type="NCBI Taxonomy" id="2305463"/>
    <lineage>
        <taxon>Bacteria</taxon>
        <taxon>Pseudomonadati</taxon>
        <taxon>Bacteroidota</taxon>
        <taxon>Bacteroidia</taxon>
        <taxon>Marinilabiliales</taxon>
        <taxon>Prolixibacteraceae</taxon>
        <taxon>Maribellus</taxon>
    </lineage>
</organism>
<feature type="chain" id="PRO_5017466115" evidence="12">
    <location>
        <begin position="20"/>
        <end position="804"/>
    </location>
</feature>
<reference evidence="15 16" key="1">
    <citation type="submission" date="2018-08" db="EMBL/GenBank/DDBJ databases">
        <title>Pallidiluteibacterium maritimus gen. nov., sp. nov., isolated from coastal sediment.</title>
        <authorList>
            <person name="Zhou L.Y."/>
        </authorList>
    </citation>
    <scope>NUCLEOTIDE SEQUENCE [LARGE SCALE GENOMIC DNA]</scope>
    <source>
        <strain evidence="15 16">XSD2</strain>
    </source>
</reference>
<feature type="signal peptide" evidence="12">
    <location>
        <begin position="1"/>
        <end position="19"/>
    </location>
</feature>
<proteinExistence type="inferred from homology"/>
<dbReference type="Pfam" id="PF13715">
    <property type="entry name" value="CarbopepD_reg_2"/>
    <property type="match status" value="1"/>
</dbReference>
<evidence type="ECO:0000259" key="14">
    <source>
        <dbReference type="Pfam" id="PF07715"/>
    </source>
</evidence>
<dbReference type="GO" id="GO:0015344">
    <property type="term" value="F:siderophore uptake transmembrane transporter activity"/>
    <property type="evidence" value="ECO:0007669"/>
    <property type="project" value="TreeGrafter"/>
</dbReference>
<dbReference type="GO" id="GO:0044718">
    <property type="term" value="P:siderophore transmembrane transport"/>
    <property type="evidence" value="ECO:0007669"/>
    <property type="project" value="TreeGrafter"/>
</dbReference>
<dbReference type="SUPFAM" id="SSF56935">
    <property type="entry name" value="Porins"/>
    <property type="match status" value="1"/>
</dbReference>
<dbReference type="Gene3D" id="2.40.170.20">
    <property type="entry name" value="TonB-dependent receptor, beta-barrel domain"/>
    <property type="match status" value="1"/>
</dbReference>
<dbReference type="EMBL" id="QWGR01000012">
    <property type="protein sequence ID" value="RIJ46730.1"/>
    <property type="molecule type" value="Genomic_DNA"/>
</dbReference>
<dbReference type="OrthoDB" id="9803050at2"/>
<dbReference type="Pfam" id="PF00593">
    <property type="entry name" value="TonB_dep_Rec_b-barrel"/>
    <property type="match status" value="1"/>
</dbReference>
<accession>A0A399SSF2</accession>
<evidence type="ECO:0000256" key="11">
    <source>
        <dbReference type="RuleBase" id="RU003357"/>
    </source>
</evidence>
<evidence type="ECO:0000256" key="10">
    <source>
        <dbReference type="PROSITE-ProRule" id="PRU01360"/>
    </source>
</evidence>
<keyword evidence="6 11" id="KW-0798">TonB box</keyword>
<gene>
    <name evidence="15" type="ORF">D1614_17535</name>
</gene>
<evidence type="ECO:0000256" key="5">
    <source>
        <dbReference type="ARBA" id="ARBA00022729"/>
    </source>
</evidence>
<evidence type="ECO:0000256" key="4">
    <source>
        <dbReference type="ARBA" id="ARBA00022692"/>
    </source>
</evidence>
<keyword evidence="2 10" id="KW-0813">Transport</keyword>
<keyword evidence="7 10" id="KW-0472">Membrane</keyword>
<evidence type="ECO:0000256" key="12">
    <source>
        <dbReference type="SAM" id="SignalP"/>
    </source>
</evidence>
<comment type="subcellular location">
    <subcellularLocation>
        <location evidence="1 10">Cell outer membrane</location>
        <topology evidence="1 10">Multi-pass membrane protein</topology>
    </subcellularLocation>
</comment>
<dbReference type="PROSITE" id="PS52016">
    <property type="entry name" value="TONB_DEPENDENT_REC_3"/>
    <property type="match status" value="1"/>
</dbReference>